<dbReference type="PANTHER" id="PTHR43420:SF47">
    <property type="entry name" value="N-ACETYLTRANSFERASE DOMAIN-CONTAINING PROTEIN"/>
    <property type="match status" value="1"/>
</dbReference>
<dbReference type="InterPro" id="IPR050680">
    <property type="entry name" value="YpeA/RimI_acetyltransf"/>
</dbReference>
<organism evidence="4">
    <name type="scientific">Rhodosorus marinus</name>
    <dbReference type="NCBI Taxonomy" id="101924"/>
    <lineage>
        <taxon>Eukaryota</taxon>
        <taxon>Rhodophyta</taxon>
        <taxon>Stylonematophyceae</taxon>
        <taxon>Stylonematales</taxon>
        <taxon>Stylonemataceae</taxon>
        <taxon>Rhodosorus</taxon>
    </lineage>
</organism>
<evidence type="ECO:0000313" key="4">
    <source>
        <dbReference type="EMBL" id="CAE0058974.1"/>
    </source>
</evidence>
<dbReference type="SUPFAM" id="SSF55729">
    <property type="entry name" value="Acyl-CoA N-acyltransferases (Nat)"/>
    <property type="match status" value="1"/>
</dbReference>
<keyword evidence="1" id="KW-0808">Transferase</keyword>
<dbReference type="PANTHER" id="PTHR43420">
    <property type="entry name" value="ACETYLTRANSFERASE"/>
    <property type="match status" value="1"/>
</dbReference>
<proteinExistence type="predicted"/>
<name>A0A7S3A1T9_9RHOD</name>
<dbReference type="GO" id="GO:0016747">
    <property type="term" value="F:acyltransferase activity, transferring groups other than amino-acyl groups"/>
    <property type="evidence" value="ECO:0007669"/>
    <property type="project" value="InterPro"/>
</dbReference>
<dbReference type="EMBL" id="HBHW01035206">
    <property type="protein sequence ID" value="CAE0058974.1"/>
    <property type="molecule type" value="Transcribed_RNA"/>
</dbReference>
<dbReference type="CDD" id="cd04301">
    <property type="entry name" value="NAT_SF"/>
    <property type="match status" value="1"/>
</dbReference>
<evidence type="ECO:0000256" key="1">
    <source>
        <dbReference type="ARBA" id="ARBA00022679"/>
    </source>
</evidence>
<sequence length="307" mass="33578">MDGGMKVGFVAYGVGLGNRYGLRLRVNRVGSRVLWSPGSLGRCRRVLAQASVTDSYVIDKTDDYGALQDCASFFVDSFWAASTTDNVKEGLGGSSLKGDAHRQLVSKQEEDLSSRYGRLTGKRRLSTSFFIARGEQGILGCVGIEVAVVKELNGAYEVLPREVGERLFSSTLGAMSGPVRNSIRKSPLDEVAAIVFDAQEGEGKYSLHPVLSNLAVSPNARRLGLGKKLCEACEEEVRTWNEGLFKDIWLIVEDANGPAKKLYEEKLGYRLLWRDEDAYSVRILSSGSAVQVISVPGTQLLFVKDLQ</sequence>
<dbReference type="InterPro" id="IPR000182">
    <property type="entry name" value="GNAT_dom"/>
</dbReference>
<dbReference type="Pfam" id="PF00583">
    <property type="entry name" value="Acetyltransf_1"/>
    <property type="match status" value="1"/>
</dbReference>
<dbReference type="AlphaFoldDB" id="A0A7S3A1T9"/>
<feature type="domain" description="N-acetyltransferase" evidence="3">
    <location>
        <begin position="142"/>
        <end position="307"/>
    </location>
</feature>
<evidence type="ECO:0000256" key="2">
    <source>
        <dbReference type="ARBA" id="ARBA00023315"/>
    </source>
</evidence>
<reference evidence="4" key="1">
    <citation type="submission" date="2021-01" db="EMBL/GenBank/DDBJ databases">
        <authorList>
            <person name="Corre E."/>
            <person name="Pelletier E."/>
            <person name="Niang G."/>
            <person name="Scheremetjew M."/>
            <person name="Finn R."/>
            <person name="Kale V."/>
            <person name="Holt S."/>
            <person name="Cochrane G."/>
            <person name="Meng A."/>
            <person name="Brown T."/>
            <person name="Cohen L."/>
        </authorList>
    </citation>
    <scope>NUCLEOTIDE SEQUENCE</scope>
    <source>
        <strain evidence="4">CCMP 769</strain>
    </source>
</reference>
<dbReference type="Gene3D" id="3.40.630.30">
    <property type="match status" value="1"/>
</dbReference>
<keyword evidence="2" id="KW-0012">Acyltransferase</keyword>
<dbReference type="InterPro" id="IPR016181">
    <property type="entry name" value="Acyl_CoA_acyltransferase"/>
</dbReference>
<evidence type="ECO:0000259" key="3">
    <source>
        <dbReference type="PROSITE" id="PS51186"/>
    </source>
</evidence>
<dbReference type="PROSITE" id="PS51186">
    <property type="entry name" value="GNAT"/>
    <property type="match status" value="1"/>
</dbReference>
<accession>A0A7S3A1T9</accession>
<protein>
    <recommendedName>
        <fullName evidence="3">N-acetyltransferase domain-containing protein</fullName>
    </recommendedName>
</protein>
<gene>
    <name evidence="4" type="ORF">RMAR00112_LOCUS27039</name>
</gene>